<dbReference type="InterPro" id="IPR048421">
    <property type="entry name" value="YqgU_beta-prop"/>
</dbReference>
<sequence>MNKSLILALIISLFLVGCTKKEPAIEKPPIIPIDDNEPVEHKEETPQNDPILHVNPSTFHFVATFLANDRILYVEKEGNLYQLKSFHITTGESEVIYEDEAFITDVFVHPDSEHLLIHTSENNDSALVKIIKLDGTLEHEIEISSTELSIEWNAIDPKKVLFTAFHEDWSFDLFVFDGHSESLDLLLLDDPFPKWFGDGQIASADFEHPLDGGEITITDSKTLKSRKIGIKDAIFFDTFKDSMLVVEAPQDGISSYSLIDSKGEKKVLMNMPAISNYSEWLVPEVEWIHEKEFFLLAPQEGGQLDQLNSPFQLMHVSDGNAIPIAKDLEWNPMNCSSDGKLCMVGYTKEEMVHMETGERRNWIQIEE</sequence>
<keyword evidence="4" id="KW-1185">Reference proteome</keyword>
<protein>
    <recommendedName>
        <fullName evidence="2">YqgU-like 6-bladed beta-propeller domain-containing protein</fullName>
    </recommendedName>
</protein>
<organism evidence="3 4">
    <name type="scientific">Sporosarcina contaminans</name>
    <dbReference type="NCBI Taxonomy" id="633403"/>
    <lineage>
        <taxon>Bacteria</taxon>
        <taxon>Bacillati</taxon>
        <taxon>Bacillota</taxon>
        <taxon>Bacilli</taxon>
        <taxon>Bacillales</taxon>
        <taxon>Caryophanaceae</taxon>
        <taxon>Sporosarcina</taxon>
    </lineage>
</organism>
<dbReference type="RefSeq" id="WP_381479655.1">
    <property type="nucleotide sequence ID" value="NZ_JBHTLT010000013.1"/>
</dbReference>
<comment type="caution">
    <text evidence="3">The sequence shown here is derived from an EMBL/GenBank/DDBJ whole genome shotgun (WGS) entry which is preliminary data.</text>
</comment>
<evidence type="ECO:0000313" key="4">
    <source>
        <dbReference type="Proteomes" id="UP001597231"/>
    </source>
</evidence>
<proteinExistence type="predicted"/>
<evidence type="ECO:0000259" key="2">
    <source>
        <dbReference type="Pfam" id="PF21101"/>
    </source>
</evidence>
<name>A0ABW3TU59_9BACL</name>
<feature type="region of interest" description="Disordered" evidence="1">
    <location>
        <begin position="29"/>
        <end position="50"/>
    </location>
</feature>
<dbReference type="SUPFAM" id="SSF82171">
    <property type="entry name" value="DPP6 N-terminal domain-like"/>
    <property type="match status" value="1"/>
</dbReference>
<reference evidence="4" key="1">
    <citation type="journal article" date="2019" name="Int. J. Syst. Evol. Microbiol.">
        <title>The Global Catalogue of Microorganisms (GCM) 10K type strain sequencing project: providing services to taxonomists for standard genome sequencing and annotation.</title>
        <authorList>
            <consortium name="The Broad Institute Genomics Platform"/>
            <consortium name="The Broad Institute Genome Sequencing Center for Infectious Disease"/>
            <person name="Wu L."/>
            <person name="Ma J."/>
        </authorList>
    </citation>
    <scope>NUCLEOTIDE SEQUENCE [LARGE SCALE GENOMIC DNA]</scope>
    <source>
        <strain evidence="4">CCUG 53915</strain>
    </source>
</reference>
<evidence type="ECO:0000256" key="1">
    <source>
        <dbReference type="SAM" id="MobiDB-lite"/>
    </source>
</evidence>
<dbReference type="Proteomes" id="UP001597231">
    <property type="component" value="Unassembled WGS sequence"/>
</dbReference>
<dbReference type="Pfam" id="PF21101">
    <property type="entry name" value="YqgU"/>
    <property type="match status" value="1"/>
</dbReference>
<dbReference type="EMBL" id="JBHTLT010000013">
    <property type="protein sequence ID" value="MFD1203912.1"/>
    <property type="molecule type" value="Genomic_DNA"/>
</dbReference>
<accession>A0ABW3TU59</accession>
<feature type="domain" description="YqgU-like 6-bladed beta-propeller" evidence="2">
    <location>
        <begin position="88"/>
        <end position="345"/>
    </location>
</feature>
<evidence type="ECO:0000313" key="3">
    <source>
        <dbReference type="EMBL" id="MFD1203912.1"/>
    </source>
</evidence>
<dbReference type="PROSITE" id="PS51257">
    <property type="entry name" value="PROKAR_LIPOPROTEIN"/>
    <property type="match status" value="1"/>
</dbReference>
<gene>
    <name evidence="3" type="ORF">ACFQ38_02040</name>
</gene>